<evidence type="ECO:0000313" key="2">
    <source>
        <dbReference type="EMBL" id="EPQ59114.1"/>
    </source>
</evidence>
<dbReference type="Proteomes" id="UP000030669">
    <property type="component" value="Unassembled WGS sequence"/>
</dbReference>
<evidence type="ECO:0000256" key="1">
    <source>
        <dbReference type="SAM" id="MobiDB-lite"/>
    </source>
</evidence>
<protein>
    <recommendedName>
        <fullName evidence="4">CASTOR ACT domain-containing protein</fullName>
    </recommendedName>
</protein>
<name>S7S086_GLOTA</name>
<dbReference type="KEGG" id="gtr:GLOTRDRAFT_34534"/>
<proteinExistence type="predicted"/>
<sequence>SDFLLVRSSRIKTVMRLLSGSGFDLYTEDTENLTNGMSPIVSPTGRDDDGDEADDFNEDRPMEPTSVPSRPPPASRTSSHSPAATDVQILDPDLTCVGLADDAAETWTLKIVKLVAYPDLIPGVVARKSDDEPYFGTRNRNHSVSESSSSKSPFDSTAPIPFFSFTRTQESSSLTTDVSVLAQLFPAPERHMVICSGELDVADHPVPPSFEDAEDEDEQASPEASSLMKCLQIDLRKYGLDKHGLVNRFSRVLDENGVNHMYSSTFMSANLLVRVVRRPFERDCSLTFSTRLS</sequence>
<keyword evidence="3" id="KW-1185">Reference proteome</keyword>
<reference evidence="2 3" key="1">
    <citation type="journal article" date="2012" name="Science">
        <title>The Paleozoic origin of enzymatic lignin decomposition reconstructed from 31 fungal genomes.</title>
        <authorList>
            <person name="Floudas D."/>
            <person name="Binder M."/>
            <person name="Riley R."/>
            <person name="Barry K."/>
            <person name="Blanchette R.A."/>
            <person name="Henrissat B."/>
            <person name="Martinez A.T."/>
            <person name="Otillar R."/>
            <person name="Spatafora J.W."/>
            <person name="Yadav J.S."/>
            <person name="Aerts A."/>
            <person name="Benoit I."/>
            <person name="Boyd A."/>
            <person name="Carlson A."/>
            <person name="Copeland A."/>
            <person name="Coutinho P.M."/>
            <person name="de Vries R.P."/>
            <person name="Ferreira P."/>
            <person name="Findley K."/>
            <person name="Foster B."/>
            <person name="Gaskell J."/>
            <person name="Glotzer D."/>
            <person name="Gorecki P."/>
            <person name="Heitman J."/>
            <person name="Hesse C."/>
            <person name="Hori C."/>
            <person name="Igarashi K."/>
            <person name="Jurgens J.A."/>
            <person name="Kallen N."/>
            <person name="Kersten P."/>
            <person name="Kohler A."/>
            <person name="Kuees U."/>
            <person name="Kumar T.K.A."/>
            <person name="Kuo A."/>
            <person name="LaButti K."/>
            <person name="Larrondo L.F."/>
            <person name="Lindquist E."/>
            <person name="Ling A."/>
            <person name="Lombard V."/>
            <person name="Lucas S."/>
            <person name="Lundell T."/>
            <person name="Martin R."/>
            <person name="McLaughlin D.J."/>
            <person name="Morgenstern I."/>
            <person name="Morin E."/>
            <person name="Murat C."/>
            <person name="Nagy L.G."/>
            <person name="Nolan M."/>
            <person name="Ohm R.A."/>
            <person name="Patyshakuliyeva A."/>
            <person name="Rokas A."/>
            <person name="Ruiz-Duenas F.J."/>
            <person name="Sabat G."/>
            <person name="Salamov A."/>
            <person name="Samejima M."/>
            <person name="Schmutz J."/>
            <person name="Slot J.C."/>
            <person name="St John F."/>
            <person name="Stenlid J."/>
            <person name="Sun H."/>
            <person name="Sun S."/>
            <person name="Syed K."/>
            <person name="Tsang A."/>
            <person name="Wiebenga A."/>
            <person name="Young D."/>
            <person name="Pisabarro A."/>
            <person name="Eastwood D.C."/>
            <person name="Martin F."/>
            <person name="Cullen D."/>
            <person name="Grigoriev I.V."/>
            <person name="Hibbett D.S."/>
        </authorList>
    </citation>
    <scope>NUCLEOTIDE SEQUENCE [LARGE SCALE GENOMIC DNA]</scope>
    <source>
        <strain evidence="2 3">ATCC 11539</strain>
    </source>
</reference>
<feature type="compositionally biased region" description="Low complexity" evidence="1">
    <location>
        <begin position="75"/>
        <end position="85"/>
    </location>
</feature>
<dbReference type="eggNOG" id="ENOG502QV83">
    <property type="taxonomic scope" value="Eukaryota"/>
</dbReference>
<evidence type="ECO:0008006" key="4">
    <source>
        <dbReference type="Google" id="ProtNLM"/>
    </source>
</evidence>
<feature type="region of interest" description="Disordered" evidence="1">
    <location>
        <begin position="31"/>
        <end position="86"/>
    </location>
</feature>
<dbReference type="Gene3D" id="3.30.2130.10">
    <property type="entry name" value="VC0802-like"/>
    <property type="match status" value="1"/>
</dbReference>
<dbReference type="OMA" id="HMYSSTY"/>
<feature type="compositionally biased region" description="Acidic residues" evidence="1">
    <location>
        <begin position="48"/>
        <end position="57"/>
    </location>
</feature>
<dbReference type="AlphaFoldDB" id="S7S086"/>
<feature type="compositionally biased region" description="Low complexity" evidence="1">
    <location>
        <begin position="144"/>
        <end position="155"/>
    </location>
</feature>
<dbReference type="OrthoDB" id="58529at2759"/>
<accession>S7S086</accession>
<feature type="non-terminal residue" evidence="2">
    <location>
        <position position="1"/>
    </location>
</feature>
<dbReference type="RefSeq" id="XP_007861769.1">
    <property type="nucleotide sequence ID" value="XM_007863578.1"/>
</dbReference>
<gene>
    <name evidence="2" type="ORF">GLOTRDRAFT_34534</name>
</gene>
<organism evidence="2 3">
    <name type="scientific">Gloeophyllum trabeum (strain ATCC 11539 / FP-39264 / Madison 617)</name>
    <name type="common">Brown rot fungus</name>
    <dbReference type="NCBI Taxonomy" id="670483"/>
    <lineage>
        <taxon>Eukaryota</taxon>
        <taxon>Fungi</taxon>
        <taxon>Dikarya</taxon>
        <taxon>Basidiomycota</taxon>
        <taxon>Agaricomycotina</taxon>
        <taxon>Agaricomycetes</taxon>
        <taxon>Gloeophyllales</taxon>
        <taxon>Gloeophyllaceae</taxon>
        <taxon>Gloeophyllum</taxon>
    </lineage>
</organism>
<dbReference type="HOGENOM" id="CLU_1152194_0_0_1"/>
<dbReference type="EMBL" id="KB469297">
    <property type="protein sequence ID" value="EPQ59114.1"/>
    <property type="molecule type" value="Genomic_DNA"/>
</dbReference>
<evidence type="ECO:0000313" key="3">
    <source>
        <dbReference type="Proteomes" id="UP000030669"/>
    </source>
</evidence>
<feature type="region of interest" description="Disordered" evidence="1">
    <location>
        <begin position="129"/>
        <end position="155"/>
    </location>
</feature>
<dbReference type="GeneID" id="19305565"/>